<reference evidence="1 2" key="1">
    <citation type="submission" date="2019-05" db="EMBL/GenBank/DDBJ databases">
        <title>Emergence of the Ug99 lineage of the wheat stem rust pathogen through somatic hybridization.</title>
        <authorList>
            <person name="Li F."/>
            <person name="Upadhyaya N.M."/>
            <person name="Sperschneider J."/>
            <person name="Matny O."/>
            <person name="Nguyen-Phuc H."/>
            <person name="Mago R."/>
            <person name="Raley C."/>
            <person name="Miller M.E."/>
            <person name="Silverstein K.A.T."/>
            <person name="Henningsen E."/>
            <person name="Hirsch C.D."/>
            <person name="Visser B."/>
            <person name="Pretorius Z.A."/>
            <person name="Steffenson B.J."/>
            <person name="Schwessinger B."/>
            <person name="Dodds P.N."/>
            <person name="Figueroa M."/>
        </authorList>
    </citation>
    <scope>NUCLEOTIDE SEQUENCE [LARGE SCALE GENOMIC DNA]</scope>
    <source>
        <strain evidence="1 2">Ug99</strain>
    </source>
</reference>
<dbReference type="EMBL" id="VDEP01000171">
    <property type="protein sequence ID" value="KAA1126416.1"/>
    <property type="molecule type" value="Genomic_DNA"/>
</dbReference>
<gene>
    <name evidence="1" type="ORF">PGTUg99_004521</name>
</gene>
<organism evidence="1 2">
    <name type="scientific">Puccinia graminis f. sp. tritici</name>
    <dbReference type="NCBI Taxonomy" id="56615"/>
    <lineage>
        <taxon>Eukaryota</taxon>
        <taxon>Fungi</taxon>
        <taxon>Dikarya</taxon>
        <taxon>Basidiomycota</taxon>
        <taxon>Pucciniomycotina</taxon>
        <taxon>Pucciniomycetes</taxon>
        <taxon>Pucciniales</taxon>
        <taxon>Pucciniaceae</taxon>
        <taxon>Puccinia</taxon>
    </lineage>
</organism>
<name>A0A5B0RKL1_PUCGR</name>
<comment type="caution">
    <text evidence="1">The sequence shown here is derived from an EMBL/GenBank/DDBJ whole genome shotgun (WGS) entry which is preliminary data.</text>
</comment>
<proteinExistence type="predicted"/>
<sequence>MYSLTTICLHPLRGVDLCLFTTYQQLDTVARSYNVPSRPFRPWCPPATGLPNPLPPQCPDVLQHFDSDPPSSAQGINLLKIDSLLMVSGVTSAYINIKLVGIVPGLI</sequence>
<dbReference type="Proteomes" id="UP000325313">
    <property type="component" value="Unassembled WGS sequence"/>
</dbReference>
<dbReference type="AlphaFoldDB" id="A0A5B0RKL1"/>
<evidence type="ECO:0000313" key="2">
    <source>
        <dbReference type="Proteomes" id="UP000325313"/>
    </source>
</evidence>
<accession>A0A5B0RKL1</accession>
<protein>
    <submittedName>
        <fullName evidence="1">Uncharacterized protein</fullName>
    </submittedName>
</protein>
<evidence type="ECO:0000313" key="1">
    <source>
        <dbReference type="EMBL" id="KAA1126416.1"/>
    </source>
</evidence>